<reference evidence="1 2" key="1">
    <citation type="submission" date="2020-11" db="EMBL/GenBank/DDBJ databases">
        <title>A novel isolate from a Black sea contaminated sediment with potential to produce alkanes: Plantactinospora alkalitolerans sp. nov.</title>
        <authorList>
            <person name="Carro L."/>
            <person name="Veyisoglu A."/>
            <person name="Guven K."/>
            <person name="Schumann P."/>
            <person name="Klenk H.-P."/>
            <person name="Sahin N."/>
        </authorList>
    </citation>
    <scope>NUCLEOTIDE SEQUENCE [LARGE SCALE GENOMIC DNA]</scope>
    <source>
        <strain evidence="1 2">S1510</strain>
    </source>
</reference>
<sequence length="61" mass="5778">MSGVSLGYQQLAGTGCTGQAKLTVAAAPEIVPALRSAAASGVEQGGTLGGVCVTVSVTAVD</sequence>
<name>A0ABS0GWD6_9ACTN</name>
<accession>A0ABS0GWD6</accession>
<protein>
    <submittedName>
        <fullName evidence="1">VWA domain-containing protein</fullName>
    </submittedName>
</protein>
<proteinExistence type="predicted"/>
<comment type="caution">
    <text evidence="1">The sequence shown here is derived from an EMBL/GenBank/DDBJ whole genome shotgun (WGS) entry which is preliminary data.</text>
</comment>
<organism evidence="1 2">
    <name type="scientific">Plantactinospora alkalitolerans</name>
    <dbReference type="NCBI Taxonomy" id="2789879"/>
    <lineage>
        <taxon>Bacteria</taxon>
        <taxon>Bacillati</taxon>
        <taxon>Actinomycetota</taxon>
        <taxon>Actinomycetes</taxon>
        <taxon>Micromonosporales</taxon>
        <taxon>Micromonosporaceae</taxon>
        <taxon>Plantactinospora</taxon>
    </lineage>
</organism>
<evidence type="ECO:0000313" key="2">
    <source>
        <dbReference type="Proteomes" id="UP000638560"/>
    </source>
</evidence>
<feature type="non-terminal residue" evidence="1">
    <location>
        <position position="61"/>
    </location>
</feature>
<evidence type="ECO:0000313" key="1">
    <source>
        <dbReference type="EMBL" id="MBF9130510.1"/>
    </source>
</evidence>
<dbReference type="EMBL" id="JADPUN010000161">
    <property type="protein sequence ID" value="MBF9130510.1"/>
    <property type="molecule type" value="Genomic_DNA"/>
</dbReference>
<dbReference type="Proteomes" id="UP000638560">
    <property type="component" value="Unassembled WGS sequence"/>
</dbReference>
<keyword evidence="2" id="KW-1185">Reference proteome</keyword>
<gene>
    <name evidence="1" type="ORF">I0C86_16300</name>
</gene>